<reference evidence="1" key="1">
    <citation type="journal article" date="2018" name="Nat. Plants">
        <title>Whole-genome landscape of Medicago truncatula symbiotic genes.</title>
        <authorList>
            <person name="Pecrix Y."/>
            <person name="Gamas P."/>
            <person name="Carrere S."/>
        </authorList>
    </citation>
    <scope>NUCLEOTIDE SEQUENCE</scope>
    <source>
        <tissue evidence="1">Leaves</tissue>
    </source>
</reference>
<sequence>MMKWKIAMSTSYKKNSYFSRDVISQSLEGYRSLLLLCFQRLP</sequence>
<gene>
    <name evidence="1" type="ORF">MtrunA17_Chr7g0246191</name>
</gene>
<organism evidence="1">
    <name type="scientific">Medicago truncatula</name>
    <name type="common">Barrel medic</name>
    <name type="synonym">Medicago tribuloides</name>
    <dbReference type="NCBI Taxonomy" id="3880"/>
    <lineage>
        <taxon>Eukaryota</taxon>
        <taxon>Viridiplantae</taxon>
        <taxon>Streptophyta</taxon>
        <taxon>Embryophyta</taxon>
        <taxon>Tracheophyta</taxon>
        <taxon>Spermatophyta</taxon>
        <taxon>Magnoliopsida</taxon>
        <taxon>eudicotyledons</taxon>
        <taxon>Gunneridae</taxon>
        <taxon>Pentapetalae</taxon>
        <taxon>rosids</taxon>
        <taxon>fabids</taxon>
        <taxon>Fabales</taxon>
        <taxon>Fabaceae</taxon>
        <taxon>Papilionoideae</taxon>
        <taxon>50 kb inversion clade</taxon>
        <taxon>NPAAA clade</taxon>
        <taxon>Hologalegina</taxon>
        <taxon>IRL clade</taxon>
        <taxon>Trifolieae</taxon>
        <taxon>Medicago</taxon>
    </lineage>
</organism>
<dbReference type="Proteomes" id="UP000265566">
    <property type="component" value="Chromosome 7"/>
</dbReference>
<name>A0A396H219_MEDTR</name>
<evidence type="ECO:0000313" key="1">
    <source>
        <dbReference type="EMBL" id="RHN46808.1"/>
    </source>
</evidence>
<dbReference type="Gramene" id="rna41339">
    <property type="protein sequence ID" value="RHN46808.1"/>
    <property type="gene ID" value="gene41339"/>
</dbReference>
<dbReference type="AlphaFoldDB" id="A0A396H219"/>
<dbReference type="EMBL" id="PSQE01000007">
    <property type="protein sequence ID" value="RHN46808.1"/>
    <property type="molecule type" value="Genomic_DNA"/>
</dbReference>
<accession>A0A396H219</accession>
<protein>
    <submittedName>
        <fullName evidence="1">Uncharacterized protein</fullName>
    </submittedName>
</protein>
<comment type="caution">
    <text evidence="1">The sequence shown here is derived from an EMBL/GenBank/DDBJ whole genome shotgun (WGS) entry which is preliminary data.</text>
</comment>
<proteinExistence type="predicted"/>